<feature type="domain" description="Myb-like" evidence="3">
    <location>
        <begin position="64"/>
        <end position="106"/>
    </location>
</feature>
<evidence type="ECO:0008006" key="7">
    <source>
        <dbReference type="Google" id="ProtNLM"/>
    </source>
</evidence>
<keyword evidence="1" id="KW-0863">Zinc-finger</keyword>
<keyword evidence="6" id="KW-1185">Reference proteome</keyword>
<evidence type="ECO:0000259" key="3">
    <source>
        <dbReference type="PROSITE" id="PS50090"/>
    </source>
</evidence>
<name>A0ABR4F9Q7_9PEZI</name>
<evidence type="ECO:0000313" key="6">
    <source>
        <dbReference type="Proteomes" id="UP001600888"/>
    </source>
</evidence>
<feature type="region of interest" description="Disordered" evidence="2">
    <location>
        <begin position="151"/>
        <end position="195"/>
    </location>
</feature>
<dbReference type="EMBL" id="JBAWTH010000006">
    <property type="protein sequence ID" value="KAL2291422.1"/>
    <property type="molecule type" value="Genomic_DNA"/>
</dbReference>
<evidence type="ECO:0000313" key="5">
    <source>
        <dbReference type="EMBL" id="KAL2291422.1"/>
    </source>
</evidence>
<dbReference type="InterPro" id="IPR013087">
    <property type="entry name" value="Znf_C2H2_type"/>
</dbReference>
<feature type="compositionally biased region" description="Basic and acidic residues" evidence="2">
    <location>
        <begin position="420"/>
        <end position="431"/>
    </location>
</feature>
<dbReference type="InterPro" id="IPR009057">
    <property type="entry name" value="Homeodomain-like_sf"/>
</dbReference>
<feature type="region of interest" description="Disordered" evidence="2">
    <location>
        <begin position="232"/>
        <end position="260"/>
    </location>
</feature>
<dbReference type="PROSITE" id="PS00028">
    <property type="entry name" value="ZINC_FINGER_C2H2_1"/>
    <property type="match status" value="1"/>
</dbReference>
<feature type="region of interest" description="Disordered" evidence="2">
    <location>
        <begin position="19"/>
        <end position="50"/>
    </location>
</feature>
<dbReference type="Gene3D" id="3.30.160.60">
    <property type="entry name" value="Classic Zinc Finger"/>
    <property type="match status" value="1"/>
</dbReference>
<feature type="domain" description="C2H2-type" evidence="4">
    <location>
        <begin position="263"/>
        <end position="292"/>
    </location>
</feature>
<dbReference type="Pfam" id="PF00249">
    <property type="entry name" value="Myb_DNA-binding"/>
    <property type="match status" value="1"/>
</dbReference>
<dbReference type="SUPFAM" id="SSF46689">
    <property type="entry name" value="Homeodomain-like"/>
    <property type="match status" value="1"/>
</dbReference>
<feature type="compositionally biased region" description="Basic and acidic residues" evidence="2">
    <location>
        <begin position="175"/>
        <end position="186"/>
    </location>
</feature>
<organism evidence="5 6">
    <name type="scientific">Diaporthe vaccinii</name>
    <dbReference type="NCBI Taxonomy" id="105482"/>
    <lineage>
        <taxon>Eukaryota</taxon>
        <taxon>Fungi</taxon>
        <taxon>Dikarya</taxon>
        <taxon>Ascomycota</taxon>
        <taxon>Pezizomycotina</taxon>
        <taxon>Sordariomycetes</taxon>
        <taxon>Sordariomycetidae</taxon>
        <taxon>Diaporthales</taxon>
        <taxon>Diaporthaceae</taxon>
        <taxon>Diaporthe</taxon>
        <taxon>Diaporthe eres species complex</taxon>
    </lineage>
</organism>
<dbReference type="PROSITE" id="PS50157">
    <property type="entry name" value="ZINC_FINGER_C2H2_2"/>
    <property type="match status" value="1"/>
</dbReference>
<keyword evidence="1" id="KW-0479">Metal-binding</keyword>
<dbReference type="SMART" id="SM00355">
    <property type="entry name" value="ZnF_C2H2"/>
    <property type="match status" value="3"/>
</dbReference>
<protein>
    <recommendedName>
        <fullName evidence="7">C2H2-type domain-containing protein</fullName>
    </recommendedName>
</protein>
<accession>A0ABR4F9Q7</accession>
<evidence type="ECO:0000256" key="1">
    <source>
        <dbReference type="PROSITE-ProRule" id="PRU00042"/>
    </source>
</evidence>
<reference evidence="5 6" key="1">
    <citation type="submission" date="2024-03" db="EMBL/GenBank/DDBJ databases">
        <title>A high-quality draft genome sequence of Diaporthe vaccinii, a causative agent of upright dieback and viscid rot disease in cranberry plants.</title>
        <authorList>
            <person name="Sarrasin M."/>
            <person name="Lang B.F."/>
            <person name="Burger G."/>
        </authorList>
    </citation>
    <scope>NUCLEOTIDE SEQUENCE [LARGE SCALE GENOMIC DNA]</scope>
    <source>
        <strain evidence="5 6">IS7</strain>
    </source>
</reference>
<proteinExistence type="predicted"/>
<keyword evidence="1" id="KW-0862">Zinc</keyword>
<gene>
    <name evidence="5" type="ORF">FJTKL_12826</name>
</gene>
<dbReference type="PROSITE" id="PS50090">
    <property type="entry name" value="MYB_LIKE"/>
    <property type="match status" value="1"/>
</dbReference>
<sequence>MNGRNMSSRTCGQQLALFVLPSHEEDSPDEEDENSNTSARDTEEEDEFLIQDEDEPLGVESSYWSIADQSEFLDLLKRFGPDWLSISRHMKTKTETMVRNYFNRQIVENPEWQQIIDEASSSNATAITKNNPTPEPNMSEEQGHTWDDIHSVNEPVHQGSNEERRSDQGRSSSAKRFEVRTSDTVELHGGSAVSRRPAELDRIDEDGTAVSIATGEVVDTIENIGRDFRAKRTASEERADEEEIMQSVARRKKNANPEELAPKKCREPGCTKEFKRPCDLTKHEKTHSRPWKCPIEACKYHEYGWPTEKEMDRHFSDKHSIDPPRYKCLFPPCPYKSKRESNCKQHMEKAHGWRYVRTKANESNEGGRKAGSGINETPGPDFIDIDFPVYHPESPPPLTQDPEIYEEYGDYSGINQGPVTDHDAPFKDKAVKPQAPESSGTDFVLFPSR</sequence>
<dbReference type="Proteomes" id="UP001600888">
    <property type="component" value="Unassembled WGS sequence"/>
</dbReference>
<dbReference type="InterPro" id="IPR001005">
    <property type="entry name" value="SANT/Myb"/>
</dbReference>
<dbReference type="CDD" id="cd00167">
    <property type="entry name" value="SANT"/>
    <property type="match status" value="1"/>
</dbReference>
<feature type="region of interest" description="Disordered" evidence="2">
    <location>
        <begin position="389"/>
        <end position="449"/>
    </location>
</feature>
<evidence type="ECO:0000259" key="4">
    <source>
        <dbReference type="PROSITE" id="PS50157"/>
    </source>
</evidence>
<comment type="caution">
    <text evidence="5">The sequence shown here is derived from an EMBL/GenBank/DDBJ whole genome shotgun (WGS) entry which is preliminary data.</text>
</comment>
<dbReference type="SMART" id="SM00717">
    <property type="entry name" value="SANT"/>
    <property type="match status" value="1"/>
</dbReference>
<dbReference type="Gene3D" id="1.10.10.60">
    <property type="entry name" value="Homeodomain-like"/>
    <property type="match status" value="1"/>
</dbReference>
<evidence type="ECO:0000256" key="2">
    <source>
        <dbReference type="SAM" id="MobiDB-lite"/>
    </source>
</evidence>